<evidence type="ECO:0000313" key="4">
    <source>
        <dbReference type="Proteomes" id="UP001408356"/>
    </source>
</evidence>
<name>A0ABR2UN98_9PEZI</name>
<accession>A0ABR2UN98</accession>
<dbReference type="PANTHER" id="PTHR12128:SF66">
    <property type="entry name" value="4-HYDROXY-2-OXOGLUTARATE ALDOLASE, MITOCHONDRIAL"/>
    <property type="match status" value="1"/>
</dbReference>
<comment type="similarity">
    <text evidence="2">Belongs to the DapA family.</text>
</comment>
<keyword evidence="4" id="KW-1185">Reference proteome</keyword>
<dbReference type="PIRSF" id="PIRSF001365">
    <property type="entry name" value="DHDPS"/>
    <property type="match status" value="1"/>
</dbReference>
<comment type="caution">
    <text evidence="3">The sequence shown here is derived from an EMBL/GenBank/DDBJ whole genome shotgun (WGS) entry which is preliminary data.</text>
</comment>
<dbReference type="InterPro" id="IPR013785">
    <property type="entry name" value="Aldolase_TIM"/>
</dbReference>
<dbReference type="InterPro" id="IPR002220">
    <property type="entry name" value="DapA-like"/>
</dbReference>
<dbReference type="Proteomes" id="UP001408356">
    <property type="component" value="Unassembled WGS sequence"/>
</dbReference>
<proteinExistence type="inferred from homology"/>
<dbReference type="SMART" id="SM01130">
    <property type="entry name" value="DHDPS"/>
    <property type="match status" value="1"/>
</dbReference>
<organism evidence="3 4">
    <name type="scientific">Seiridium unicorne</name>
    <dbReference type="NCBI Taxonomy" id="138068"/>
    <lineage>
        <taxon>Eukaryota</taxon>
        <taxon>Fungi</taxon>
        <taxon>Dikarya</taxon>
        <taxon>Ascomycota</taxon>
        <taxon>Pezizomycotina</taxon>
        <taxon>Sordariomycetes</taxon>
        <taxon>Xylariomycetidae</taxon>
        <taxon>Amphisphaeriales</taxon>
        <taxon>Sporocadaceae</taxon>
        <taxon>Seiridium</taxon>
    </lineage>
</organism>
<protein>
    <submittedName>
        <fullName evidence="3">Dihydrodipicolinate synthase</fullName>
    </submittedName>
</protein>
<dbReference type="Gene3D" id="3.20.20.70">
    <property type="entry name" value="Aldolase class I"/>
    <property type="match status" value="1"/>
</dbReference>
<sequence length="335" mass="35929">MAQVLKPLPKGIYTPLPTFFQDDEELDLDTLTKHVKFTATAGTIPVVCGSAGEAAHLSAEERTLVIKTTRAALESCGLGNVPIIAGVGASSTRETIYLAKRAQGAGADYVMVIPPGYYAAALQSNGSEALRKFFIDVAEASPLPVIVYNFPGVSAGIDLDSDLIIDVVRQAPNVIGVKLTCASVGKITRINAVVNTDEFKEKYPRKDPKGVFRIIDGYIDILLPSISSGAAGAISGLPNLVPRTSVRLWELSNYPSGTPEYREAQKLQNELALVDGFMQKIGFAGMKMLLHKQFGYSPLPRRPLLPSSPESAASWFTNPLLLGVLEKEKELAAAL</sequence>
<dbReference type="SUPFAM" id="SSF51569">
    <property type="entry name" value="Aldolase"/>
    <property type="match status" value="1"/>
</dbReference>
<reference evidence="3 4" key="1">
    <citation type="journal article" date="2024" name="J. Plant Pathol.">
        <title>Sequence and assembly of the genome of Seiridium unicorne, isolate CBS 538.82, causal agent of cypress canker disease.</title>
        <authorList>
            <person name="Scali E."/>
            <person name="Rocca G.D."/>
            <person name="Danti R."/>
            <person name="Garbelotto M."/>
            <person name="Barberini S."/>
            <person name="Baroncelli R."/>
            <person name="Emiliani G."/>
        </authorList>
    </citation>
    <scope>NUCLEOTIDE SEQUENCE [LARGE SCALE GENOMIC DNA]</scope>
    <source>
        <strain evidence="3 4">BM-138-508</strain>
    </source>
</reference>
<dbReference type="EMBL" id="JARVKF010000409">
    <property type="protein sequence ID" value="KAK9416125.1"/>
    <property type="molecule type" value="Genomic_DNA"/>
</dbReference>
<evidence type="ECO:0000256" key="1">
    <source>
        <dbReference type="ARBA" id="ARBA00023239"/>
    </source>
</evidence>
<gene>
    <name evidence="3" type="ORF">SUNI508_09898</name>
</gene>
<evidence type="ECO:0000256" key="2">
    <source>
        <dbReference type="PIRNR" id="PIRNR001365"/>
    </source>
</evidence>
<evidence type="ECO:0000313" key="3">
    <source>
        <dbReference type="EMBL" id="KAK9416125.1"/>
    </source>
</evidence>
<dbReference type="PRINTS" id="PR00146">
    <property type="entry name" value="DHPICSNTHASE"/>
</dbReference>
<dbReference type="CDD" id="cd00408">
    <property type="entry name" value="DHDPS-like"/>
    <property type="match status" value="1"/>
</dbReference>
<dbReference type="PANTHER" id="PTHR12128">
    <property type="entry name" value="DIHYDRODIPICOLINATE SYNTHASE"/>
    <property type="match status" value="1"/>
</dbReference>
<keyword evidence="1 2" id="KW-0456">Lyase</keyword>
<dbReference type="Pfam" id="PF00701">
    <property type="entry name" value="DHDPS"/>
    <property type="match status" value="1"/>
</dbReference>